<dbReference type="AlphaFoldDB" id="A0AAU6TP86"/>
<feature type="transmembrane region" description="Helical" evidence="1">
    <location>
        <begin position="12"/>
        <end position="33"/>
    </location>
</feature>
<organism evidence="2">
    <name type="scientific">bacterium 19MO02SH05</name>
    <dbReference type="NCBI Taxonomy" id="2920696"/>
    <lineage>
        <taxon>Bacteria</taxon>
    </lineage>
</organism>
<evidence type="ECO:0000256" key="1">
    <source>
        <dbReference type="SAM" id="Phobius"/>
    </source>
</evidence>
<keyword evidence="1" id="KW-0812">Transmembrane</keyword>
<dbReference type="EMBL" id="CP095343">
    <property type="protein sequence ID" value="XAG63259.1"/>
    <property type="molecule type" value="Genomic_DNA"/>
</dbReference>
<feature type="transmembrane region" description="Helical" evidence="1">
    <location>
        <begin position="39"/>
        <end position="58"/>
    </location>
</feature>
<evidence type="ECO:0000313" key="2">
    <source>
        <dbReference type="EMBL" id="XAG63259.1"/>
    </source>
</evidence>
<keyword evidence="1" id="KW-0472">Membrane</keyword>
<gene>
    <name evidence="2" type="ORF">MRL64_14910</name>
    <name evidence="3" type="ORF">MRL64_16470</name>
</gene>
<dbReference type="EMBL" id="CP095343">
    <property type="protein sequence ID" value="XAG63463.1"/>
    <property type="molecule type" value="Genomic_DNA"/>
</dbReference>
<reference evidence="2" key="1">
    <citation type="submission" date="2022-03" db="EMBL/GenBank/DDBJ databases">
        <title>Sea Food Isolates.</title>
        <authorList>
            <person name="Li c."/>
        </authorList>
    </citation>
    <scope>NUCLEOTIDE SEQUENCE</scope>
    <source>
        <strain evidence="2">19MO02SH05</strain>
    </source>
</reference>
<name>A0AAU6TP86_UNCXX</name>
<evidence type="ECO:0000313" key="3">
    <source>
        <dbReference type="EMBL" id="XAG63463.1"/>
    </source>
</evidence>
<feature type="transmembrane region" description="Helical" evidence="1">
    <location>
        <begin position="79"/>
        <end position="98"/>
    </location>
</feature>
<protein>
    <submittedName>
        <fullName evidence="2">Uncharacterized protein</fullName>
    </submittedName>
</protein>
<keyword evidence="1" id="KW-1133">Transmembrane helix</keyword>
<accession>A0AAU6TP86</accession>
<sequence length="99" mass="10807">MENILSNLKLDQYYKVILVVSTAVLLLSLTVPLTVSNSLVIIISIGFLLIGLGEWCNSVPETTITDRYRITVRNRQNTLLGNGLNVLGVVVIAVGFYVG</sequence>
<proteinExistence type="predicted"/>